<organism evidence="2 3">
    <name type="scientific">Cyclobacterium amurskyense</name>
    <dbReference type="NCBI Taxonomy" id="320787"/>
    <lineage>
        <taxon>Bacteria</taxon>
        <taxon>Pseudomonadati</taxon>
        <taxon>Bacteroidota</taxon>
        <taxon>Cytophagia</taxon>
        <taxon>Cytophagales</taxon>
        <taxon>Cyclobacteriaceae</taxon>
        <taxon>Cyclobacterium</taxon>
    </lineage>
</organism>
<dbReference type="AlphaFoldDB" id="A0A0H4PS35"/>
<feature type="transmembrane region" description="Helical" evidence="1">
    <location>
        <begin position="87"/>
        <end position="109"/>
    </location>
</feature>
<dbReference type="PATRIC" id="fig|320787.5.peg.1822"/>
<dbReference type="GO" id="GO:0005886">
    <property type="term" value="C:plasma membrane"/>
    <property type="evidence" value="ECO:0007669"/>
    <property type="project" value="TreeGrafter"/>
</dbReference>
<dbReference type="EMBL" id="CP012040">
    <property type="protein sequence ID" value="AKP51087.1"/>
    <property type="molecule type" value="Genomic_DNA"/>
</dbReference>
<dbReference type="Proteomes" id="UP000036520">
    <property type="component" value="Chromosome"/>
</dbReference>
<protein>
    <submittedName>
        <fullName evidence="2">Membrane protein</fullName>
    </submittedName>
</protein>
<evidence type="ECO:0000256" key="1">
    <source>
        <dbReference type="SAM" id="Phobius"/>
    </source>
</evidence>
<keyword evidence="1" id="KW-0812">Transmembrane</keyword>
<dbReference type="PANTHER" id="PTHR40106">
    <property type="entry name" value="INNER MEMBRANE PROTEIN RCLC"/>
    <property type="match status" value="1"/>
</dbReference>
<gene>
    <name evidence="2" type="ORF">CA2015_1652</name>
</gene>
<evidence type="ECO:0000313" key="3">
    <source>
        <dbReference type="Proteomes" id="UP000036520"/>
    </source>
</evidence>
<keyword evidence="1" id="KW-0472">Membrane</keyword>
<dbReference type="Pfam" id="PF04224">
    <property type="entry name" value="DUF417"/>
    <property type="match status" value="1"/>
</dbReference>
<sequence>MQNKISTLGYNIGVFGTALILIWIGLFKFTPTEAALIKPLVENHFAMNWLYSLLSLQAVSNLIGFSEIVIGALLFGTMYWPQLGKIAGISSTVIFITTLSFLITTPGVWKLVDGFPVTDFFLVKDIPYLAVSLMVWGNYSKAKVDTEL</sequence>
<dbReference type="InterPro" id="IPR007339">
    <property type="entry name" value="RclC-like"/>
</dbReference>
<accession>A0A0H4PS35</accession>
<dbReference type="GO" id="GO:1901530">
    <property type="term" value="P:response to hypochlorite"/>
    <property type="evidence" value="ECO:0007669"/>
    <property type="project" value="TreeGrafter"/>
</dbReference>
<dbReference type="KEGG" id="camu:CA2015_1652"/>
<proteinExistence type="predicted"/>
<keyword evidence="1" id="KW-1133">Transmembrane helix</keyword>
<dbReference type="PIRSF" id="PIRSF028065">
    <property type="entry name" value="UCP028065"/>
    <property type="match status" value="1"/>
</dbReference>
<feature type="transmembrane region" description="Helical" evidence="1">
    <location>
        <begin position="7"/>
        <end position="29"/>
    </location>
</feature>
<reference evidence="2 3" key="1">
    <citation type="submission" date="2015-07" db="EMBL/GenBank/DDBJ databases">
        <authorList>
            <person name="Kim K.M."/>
        </authorList>
    </citation>
    <scope>NUCLEOTIDE SEQUENCE [LARGE SCALE GENOMIC DNA]</scope>
    <source>
        <strain evidence="2 3">KCTC 12363</strain>
    </source>
</reference>
<feature type="transmembrane region" description="Helical" evidence="1">
    <location>
        <begin position="49"/>
        <end position="75"/>
    </location>
</feature>
<dbReference type="RefSeq" id="WP_048641463.1">
    <property type="nucleotide sequence ID" value="NZ_CAXBGM010000199.1"/>
</dbReference>
<dbReference type="InterPro" id="IPR016865">
    <property type="entry name" value="RclC"/>
</dbReference>
<evidence type="ECO:0000313" key="2">
    <source>
        <dbReference type="EMBL" id="AKP51087.1"/>
    </source>
</evidence>
<dbReference type="PANTHER" id="PTHR40106:SF1">
    <property type="entry name" value="INNER MEMBRANE PROTEIN RCLC"/>
    <property type="match status" value="1"/>
</dbReference>
<keyword evidence="3" id="KW-1185">Reference proteome</keyword>
<name>A0A0H4PS35_9BACT</name>
<dbReference type="OrthoDB" id="1118972at2"/>
<dbReference type="STRING" id="320787.CA2015_1652"/>